<name>A0A517XPE1_9BACT</name>
<evidence type="ECO:0000313" key="2">
    <source>
        <dbReference type="EMBL" id="QDU19368.1"/>
    </source>
</evidence>
<dbReference type="Pfam" id="PF20226">
    <property type="entry name" value="DUF6585"/>
    <property type="match status" value="1"/>
</dbReference>
<dbReference type="Proteomes" id="UP000319576">
    <property type="component" value="Chromosome"/>
</dbReference>
<reference evidence="2 3" key="1">
    <citation type="submission" date="2019-02" db="EMBL/GenBank/DDBJ databases">
        <title>Deep-cultivation of Planctomycetes and their phenomic and genomic characterization uncovers novel biology.</title>
        <authorList>
            <person name="Wiegand S."/>
            <person name="Jogler M."/>
            <person name="Boedeker C."/>
            <person name="Pinto D."/>
            <person name="Vollmers J."/>
            <person name="Rivas-Marin E."/>
            <person name="Kohn T."/>
            <person name="Peeters S.H."/>
            <person name="Heuer A."/>
            <person name="Rast P."/>
            <person name="Oberbeckmann S."/>
            <person name="Bunk B."/>
            <person name="Jeske O."/>
            <person name="Meyerdierks A."/>
            <person name="Storesund J.E."/>
            <person name="Kallscheuer N."/>
            <person name="Luecker S."/>
            <person name="Lage O.M."/>
            <person name="Pohl T."/>
            <person name="Merkel B.J."/>
            <person name="Hornburger P."/>
            <person name="Mueller R.-W."/>
            <person name="Bruemmer F."/>
            <person name="Labrenz M."/>
            <person name="Spormann A.M."/>
            <person name="Op den Camp H."/>
            <person name="Overmann J."/>
            <person name="Amann R."/>
            <person name="Jetten M.S.M."/>
            <person name="Mascher T."/>
            <person name="Medema M.H."/>
            <person name="Devos D.P."/>
            <person name="Kaster A.-K."/>
            <person name="Ovreas L."/>
            <person name="Rohde M."/>
            <person name="Galperin M.Y."/>
            <person name="Jogler C."/>
        </authorList>
    </citation>
    <scope>NUCLEOTIDE SEQUENCE [LARGE SCALE GENOMIC DNA]</scope>
    <source>
        <strain evidence="2 3">ETA_A1</strain>
    </source>
</reference>
<evidence type="ECO:0000256" key="1">
    <source>
        <dbReference type="SAM" id="Phobius"/>
    </source>
</evidence>
<gene>
    <name evidence="2" type="ORF">ETAA1_12750</name>
</gene>
<organism evidence="2 3">
    <name type="scientific">Urbifossiella limnaea</name>
    <dbReference type="NCBI Taxonomy" id="2528023"/>
    <lineage>
        <taxon>Bacteria</taxon>
        <taxon>Pseudomonadati</taxon>
        <taxon>Planctomycetota</taxon>
        <taxon>Planctomycetia</taxon>
        <taxon>Gemmatales</taxon>
        <taxon>Gemmataceae</taxon>
        <taxon>Urbifossiella</taxon>
    </lineage>
</organism>
<keyword evidence="1" id="KW-1133">Transmembrane helix</keyword>
<keyword evidence="3" id="KW-1185">Reference proteome</keyword>
<sequence>MTEPDDLTRAREELGDPEAIYQVNPAWFRTKLLVGLALVGVGVAAVGLAVVFGFKLLQHLFHFIIWPLLAGGGLVLNLYRQRGLHVLIYPTGLLRLRRGEVESFPWDEVAEVRLKTKRVDTAVLVRGPDGEPAECWLPAEVPDVQVWTAGLTVVRADGAKAEFSPALTGYAQLAEEVQRRTFPPLWRDAFRRFRDGRTLAFGKLDVNLLGIHHKGQLLPWHEVGKLTVAQGQVGISQKKKWLPWATIKPAAEVPNLHVLFALAAYAMDAPPAPESEPDEES</sequence>
<feature type="transmembrane region" description="Helical" evidence="1">
    <location>
        <begin position="32"/>
        <end position="54"/>
    </location>
</feature>
<dbReference type="AlphaFoldDB" id="A0A517XPE1"/>
<dbReference type="EMBL" id="CP036273">
    <property type="protein sequence ID" value="QDU19368.1"/>
    <property type="molecule type" value="Genomic_DNA"/>
</dbReference>
<dbReference type="InterPro" id="IPR046492">
    <property type="entry name" value="DUF6585"/>
</dbReference>
<accession>A0A517XPE1</accession>
<dbReference type="OrthoDB" id="275054at2"/>
<feature type="transmembrane region" description="Helical" evidence="1">
    <location>
        <begin position="60"/>
        <end position="79"/>
    </location>
</feature>
<keyword evidence="1" id="KW-0472">Membrane</keyword>
<keyword evidence="1" id="KW-0812">Transmembrane</keyword>
<dbReference type="KEGG" id="uli:ETAA1_12750"/>
<evidence type="ECO:0000313" key="3">
    <source>
        <dbReference type="Proteomes" id="UP000319576"/>
    </source>
</evidence>
<dbReference type="RefSeq" id="WP_145235316.1">
    <property type="nucleotide sequence ID" value="NZ_CP036273.1"/>
</dbReference>
<protein>
    <submittedName>
        <fullName evidence="2">Uncharacterized protein</fullName>
    </submittedName>
</protein>
<proteinExistence type="predicted"/>